<reference evidence="1" key="1">
    <citation type="submission" date="2021-06" db="EMBL/GenBank/DDBJ databases">
        <authorList>
            <person name="Kallberg Y."/>
            <person name="Tangrot J."/>
            <person name="Rosling A."/>
        </authorList>
    </citation>
    <scope>NUCLEOTIDE SEQUENCE</scope>
    <source>
        <strain evidence="1">IL203A</strain>
    </source>
</reference>
<comment type="caution">
    <text evidence="1">The sequence shown here is derived from an EMBL/GenBank/DDBJ whole genome shotgun (WGS) entry which is preliminary data.</text>
</comment>
<dbReference type="EMBL" id="CAJVPU010003829">
    <property type="protein sequence ID" value="CAG8523850.1"/>
    <property type="molecule type" value="Genomic_DNA"/>
</dbReference>
<organism evidence="1 2">
    <name type="scientific">Dentiscutata heterogama</name>
    <dbReference type="NCBI Taxonomy" id="1316150"/>
    <lineage>
        <taxon>Eukaryota</taxon>
        <taxon>Fungi</taxon>
        <taxon>Fungi incertae sedis</taxon>
        <taxon>Mucoromycota</taxon>
        <taxon>Glomeromycotina</taxon>
        <taxon>Glomeromycetes</taxon>
        <taxon>Diversisporales</taxon>
        <taxon>Gigasporaceae</taxon>
        <taxon>Dentiscutata</taxon>
    </lineage>
</organism>
<keyword evidence="2" id="KW-1185">Reference proteome</keyword>
<protein>
    <submittedName>
        <fullName evidence="1">6109_t:CDS:1</fullName>
    </submittedName>
</protein>
<name>A0ACA9LG93_9GLOM</name>
<proteinExistence type="predicted"/>
<evidence type="ECO:0000313" key="1">
    <source>
        <dbReference type="EMBL" id="CAG8523850.1"/>
    </source>
</evidence>
<accession>A0ACA9LG93</accession>
<gene>
    <name evidence="1" type="ORF">DHETER_LOCUS4050</name>
</gene>
<dbReference type="Proteomes" id="UP000789702">
    <property type="component" value="Unassembled WGS sequence"/>
</dbReference>
<evidence type="ECO:0000313" key="2">
    <source>
        <dbReference type="Proteomes" id="UP000789702"/>
    </source>
</evidence>
<sequence>MKHAIESSGSLTKAFNSLDRWLRLHHEESSLQYESESINIDPLLAQDDKYRLGPLLGKVSQFALNSIKNELLSTTTYEACLCEPCVNYSIPCRHMLPAKGSISLSSISKRWLLFPDQDQLDSQHVVQNTASINLDNFISLKSKLYMVETRYMGFLDEQQKSILLNQLDDILTVPEVKLSDIKVPERIIGKGRPSGTKRLPIALEQLTKSTSFSQCISELHIEDQASKILLNYCIPADDIDQVYNPLSDGNCGFRALAFAIRGNEENWDLIKLAMNNQLNKRMEIYKDWLGYNVELLKRILESRASPCEPLLWFLSPNCAQLAANTFSVPIAIFDERNEQSMMFFPLETPPVHRRNPIILHFINGNHIIYVGMKSYVKVNWPVVNVQHTPICRKYGLEDHWSNLFI</sequence>